<name>A0ABN9R3S9_9DINO</name>
<comment type="caution">
    <text evidence="3">The sequence shown here is derived from an EMBL/GenBank/DDBJ whole genome shotgun (WGS) entry which is preliminary data.</text>
</comment>
<evidence type="ECO:0000313" key="4">
    <source>
        <dbReference type="Proteomes" id="UP001189429"/>
    </source>
</evidence>
<feature type="transmembrane region" description="Helical" evidence="2">
    <location>
        <begin position="79"/>
        <end position="108"/>
    </location>
</feature>
<evidence type="ECO:0000256" key="1">
    <source>
        <dbReference type="SAM" id="MobiDB-lite"/>
    </source>
</evidence>
<evidence type="ECO:0008006" key="5">
    <source>
        <dbReference type="Google" id="ProtNLM"/>
    </source>
</evidence>
<keyword evidence="4" id="KW-1185">Reference proteome</keyword>
<feature type="compositionally biased region" description="Polar residues" evidence="1">
    <location>
        <begin position="30"/>
        <end position="44"/>
    </location>
</feature>
<keyword evidence="2" id="KW-0812">Transmembrane</keyword>
<sequence>MAAPPPPGLGRALTQTLAESLVDAPPSREPTGTSAADQGSTEPLQPSAAGRTRTTAALEREAYQENQRRLAAEILRGRAALFTCFLVLLGLALFVFTCVIYCLGYRVYFDSGSKPCDEPLGAWLLVVILAFPVRVCLTIVYRSLRIRAADEEVHTPLTKGIHGFGGGSCIFGTCSAAPCSSRWGTTG</sequence>
<evidence type="ECO:0000256" key="2">
    <source>
        <dbReference type="SAM" id="Phobius"/>
    </source>
</evidence>
<gene>
    <name evidence="3" type="ORF">PCOR1329_LOCUS16804</name>
</gene>
<keyword evidence="2" id="KW-1133">Transmembrane helix</keyword>
<evidence type="ECO:0000313" key="3">
    <source>
        <dbReference type="EMBL" id="CAK0812536.1"/>
    </source>
</evidence>
<proteinExistence type="predicted"/>
<organism evidence="3 4">
    <name type="scientific">Prorocentrum cordatum</name>
    <dbReference type="NCBI Taxonomy" id="2364126"/>
    <lineage>
        <taxon>Eukaryota</taxon>
        <taxon>Sar</taxon>
        <taxon>Alveolata</taxon>
        <taxon>Dinophyceae</taxon>
        <taxon>Prorocentrales</taxon>
        <taxon>Prorocentraceae</taxon>
        <taxon>Prorocentrum</taxon>
    </lineage>
</organism>
<protein>
    <recommendedName>
        <fullName evidence="5">Transmembrane protein</fullName>
    </recommendedName>
</protein>
<keyword evidence="2" id="KW-0472">Membrane</keyword>
<feature type="transmembrane region" description="Helical" evidence="2">
    <location>
        <begin position="120"/>
        <end position="141"/>
    </location>
</feature>
<accession>A0ABN9R3S9</accession>
<dbReference type="EMBL" id="CAUYUJ010005169">
    <property type="protein sequence ID" value="CAK0812536.1"/>
    <property type="molecule type" value="Genomic_DNA"/>
</dbReference>
<feature type="region of interest" description="Disordered" evidence="1">
    <location>
        <begin position="22"/>
        <end position="51"/>
    </location>
</feature>
<reference evidence="3" key="1">
    <citation type="submission" date="2023-10" db="EMBL/GenBank/DDBJ databases">
        <authorList>
            <person name="Chen Y."/>
            <person name="Shah S."/>
            <person name="Dougan E. K."/>
            <person name="Thang M."/>
            <person name="Chan C."/>
        </authorList>
    </citation>
    <scope>NUCLEOTIDE SEQUENCE [LARGE SCALE GENOMIC DNA]</scope>
</reference>
<dbReference type="Proteomes" id="UP001189429">
    <property type="component" value="Unassembled WGS sequence"/>
</dbReference>